<dbReference type="GO" id="GO:0016874">
    <property type="term" value="F:ligase activity"/>
    <property type="evidence" value="ECO:0007669"/>
    <property type="project" value="UniProtKB-KW"/>
</dbReference>
<dbReference type="WBParaSite" id="L893_g7101.t1">
    <property type="protein sequence ID" value="L893_g7101.t1"/>
    <property type="gene ID" value="L893_g7101"/>
</dbReference>
<organism evidence="7 8">
    <name type="scientific">Steinernema glaseri</name>
    <dbReference type="NCBI Taxonomy" id="37863"/>
    <lineage>
        <taxon>Eukaryota</taxon>
        <taxon>Metazoa</taxon>
        <taxon>Ecdysozoa</taxon>
        <taxon>Nematoda</taxon>
        <taxon>Chromadorea</taxon>
        <taxon>Rhabditida</taxon>
        <taxon>Tylenchina</taxon>
        <taxon>Panagrolaimomorpha</taxon>
        <taxon>Strongyloidoidea</taxon>
        <taxon>Steinernematidae</taxon>
        <taxon>Steinernema</taxon>
    </lineage>
</organism>
<dbReference type="Pfam" id="PF00378">
    <property type="entry name" value="ECH_1"/>
    <property type="match status" value="1"/>
</dbReference>
<dbReference type="NCBIfam" id="NF001463">
    <property type="entry name" value="PRK00321.1-4"/>
    <property type="match status" value="1"/>
</dbReference>
<keyword evidence="4" id="KW-0443">Lipid metabolism</keyword>
<evidence type="ECO:0000313" key="7">
    <source>
        <dbReference type="Proteomes" id="UP000095287"/>
    </source>
</evidence>
<evidence type="ECO:0000313" key="8">
    <source>
        <dbReference type="WBParaSite" id="L893_g7101.t1"/>
    </source>
</evidence>
<name>A0A1I8AMZ2_9BILA</name>
<dbReference type="NCBIfam" id="NF001464">
    <property type="entry name" value="PRK00321.1-5"/>
    <property type="match status" value="1"/>
</dbReference>
<dbReference type="Pfam" id="PF04381">
    <property type="entry name" value="RdgC"/>
    <property type="match status" value="1"/>
</dbReference>
<dbReference type="PROSITE" id="PS00166">
    <property type="entry name" value="ENOYL_COA_HYDRATASE"/>
    <property type="match status" value="1"/>
</dbReference>
<feature type="domain" description="AMP-dependent synthetase/ligase" evidence="5">
    <location>
        <begin position="404"/>
        <end position="750"/>
    </location>
</feature>
<reference evidence="8" key="1">
    <citation type="submission" date="2016-11" db="UniProtKB">
        <authorList>
            <consortium name="WormBaseParasite"/>
        </authorList>
    </citation>
    <scope>IDENTIFICATION</scope>
</reference>
<dbReference type="HAMAP" id="MF_00194">
    <property type="entry name" value="RdgC"/>
    <property type="match status" value="1"/>
</dbReference>
<dbReference type="Gene3D" id="3.30.300.30">
    <property type="match status" value="1"/>
</dbReference>
<dbReference type="InterPro" id="IPR025110">
    <property type="entry name" value="AMP-bd_C"/>
</dbReference>
<dbReference type="InterPro" id="IPR029045">
    <property type="entry name" value="ClpP/crotonase-like_dom_sf"/>
</dbReference>
<keyword evidence="7" id="KW-1185">Reference proteome</keyword>
<evidence type="ECO:0000256" key="2">
    <source>
        <dbReference type="ARBA" id="ARBA00022598"/>
    </source>
</evidence>
<dbReference type="GO" id="GO:0006310">
    <property type="term" value="P:DNA recombination"/>
    <property type="evidence" value="ECO:0007669"/>
    <property type="project" value="InterPro"/>
</dbReference>
<dbReference type="NCBIfam" id="NF006013">
    <property type="entry name" value="PRK08150.1"/>
    <property type="match status" value="1"/>
</dbReference>
<evidence type="ECO:0000256" key="4">
    <source>
        <dbReference type="ARBA" id="ARBA00023098"/>
    </source>
</evidence>
<sequence length="1104" mass="122088">KNLRIYRLSPDWVCSAEELEEALSKHSFTPGSSQEPLSLGWVSPRENNALVHEVNGQYLIALRAEKKLLPTTVINQVAREKARDIEEQQGYKPGRKQMKEIKEQVIVDLMPRAFAVSRDTRVWLDTRNHWLAIDAAATAKSDEVLGLLAKSVEPFPVQPLYTEQSPGAAMTSWLVDEEQLANFTVDQDTELRSTGDSGAAVRYVKQSADIDEVRKHVEAGKQCTRLAMTWADRISFVLTDALDIKRVAPLDILTEKQDVTAVNDDEIFDADMTLMTSELAKMISDLVEVLGGERNQRHILAQQFENRQISAQLILDPLKRQAFLLQPAYQRARRHMQFAGHVLQGVAQIGMQNLPHFQAQGVLVIGGKNPVTRRPFQKGPGLYLSALRTHLAQLRPEQDVRNWVKRYKATLMDGASRTPGERVATLAWNTYRHLEIYYATSGIGLICHTVNPRLTREQIAFIINDAQDTVMFYDEHFEEMVSDLRDHCPTVKQWVRMGSEAQGPLADEYESWLGNDTTGFEWPVFDENTASGLCYTSGTTGDPKGALYTHRSTLLHAYASAHPNALCIASADAVMPLVPMFHVNAWGLPYSGLMSGAKLVLPGANLQGERIYSLCERAGVTLSAGVPTIWKTVLDYAKANGKQFSTLGRILIGGSACPPNMIAAWAGYGITVRHAWGMTETSPLGTVCQLLPKHKDLPEAQKQHVLASQGRALFGARLKTVDDEGNTLPRDGKSSGHLLIQGNWIMDRYYGKPDLASENGWFRTGDVGSIDADGYVYITDRSKDVIKSGGEWISSIEIENIAMEEPLVELAACIAQADDKWGERPVLFVVPREGADLDEAHMLERYQDRVTRWSVPDKEFFMAAPFLLTTELDNIGIVTLNKAHKRNALDEDAIAEIDAYFSNIPEHIRVILMKAEGDHFCAGLDLKEHHDKERGAVDFLRVCQSWHRAFDKIEHGGIPVIACLQGAVVGGGLELASAAHIRVADSSTFFALPEGTRGIFTGGGATVRTAKIISPNRMIELMLTGRVLDAEEGERLGLAHYVCNNEANPKTAYELSLELAQRIAGNAILSNYAIVSSISRIADMSATDGLFAEGLMAAVVQTGR</sequence>
<evidence type="ECO:0000259" key="5">
    <source>
        <dbReference type="Pfam" id="PF00501"/>
    </source>
</evidence>
<dbReference type="InterPro" id="IPR014748">
    <property type="entry name" value="Enoyl-CoA_hydra_C"/>
</dbReference>
<dbReference type="Pfam" id="PF00501">
    <property type="entry name" value="AMP-binding"/>
    <property type="match status" value="1"/>
</dbReference>
<dbReference type="InterPro" id="IPR018376">
    <property type="entry name" value="Enoyl-CoA_hyd/isom_CS"/>
</dbReference>
<dbReference type="InterPro" id="IPR001753">
    <property type="entry name" value="Enoyl-CoA_hydra/iso"/>
</dbReference>
<dbReference type="PANTHER" id="PTHR43859:SF4">
    <property type="entry name" value="BUTANOATE--COA LIGASE AAE1-RELATED"/>
    <property type="match status" value="1"/>
</dbReference>
<dbReference type="InterPro" id="IPR000873">
    <property type="entry name" value="AMP-dep_synth/lig_dom"/>
</dbReference>
<dbReference type="PANTHER" id="PTHR43859">
    <property type="entry name" value="ACYL-ACTIVATING ENZYME"/>
    <property type="match status" value="1"/>
</dbReference>
<proteinExistence type="inferred from homology"/>
<dbReference type="Gene3D" id="3.90.226.10">
    <property type="entry name" value="2-enoyl-CoA Hydratase, Chain A, domain 1"/>
    <property type="match status" value="1"/>
</dbReference>
<dbReference type="AlphaFoldDB" id="A0A1I8AMZ2"/>
<dbReference type="CDD" id="cd06558">
    <property type="entry name" value="crotonase-like"/>
    <property type="match status" value="1"/>
</dbReference>
<dbReference type="InterPro" id="IPR042099">
    <property type="entry name" value="ANL_N_sf"/>
</dbReference>
<evidence type="ECO:0000256" key="3">
    <source>
        <dbReference type="ARBA" id="ARBA00022832"/>
    </source>
</evidence>
<protein>
    <submittedName>
        <fullName evidence="8">Recombination-associated protein RdgC</fullName>
    </submittedName>
</protein>
<dbReference type="GO" id="GO:0006631">
    <property type="term" value="P:fatty acid metabolic process"/>
    <property type="evidence" value="ECO:0007669"/>
    <property type="project" value="UniProtKB-KW"/>
</dbReference>
<dbReference type="SUPFAM" id="SSF52096">
    <property type="entry name" value="ClpP/crotonase"/>
    <property type="match status" value="1"/>
</dbReference>
<dbReference type="Gene3D" id="3.40.50.12780">
    <property type="entry name" value="N-terminal domain of ligase-like"/>
    <property type="match status" value="1"/>
</dbReference>
<keyword evidence="2" id="KW-0436">Ligase</keyword>
<accession>A0A1I8AMZ2</accession>
<evidence type="ECO:0000256" key="1">
    <source>
        <dbReference type="ARBA" id="ARBA00006432"/>
    </source>
</evidence>
<dbReference type="SUPFAM" id="SSF56801">
    <property type="entry name" value="Acetyl-CoA synthetase-like"/>
    <property type="match status" value="1"/>
</dbReference>
<dbReference type="PROSITE" id="PS00455">
    <property type="entry name" value="AMP_BINDING"/>
    <property type="match status" value="1"/>
</dbReference>
<feature type="domain" description="AMP-binding enzyme C-terminal" evidence="6">
    <location>
        <begin position="797"/>
        <end position="862"/>
    </location>
</feature>
<keyword evidence="3" id="KW-0276">Fatty acid metabolism</keyword>
<dbReference type="Pfam" id="PF13193">
    <property type="entry name" value="AMP-binding_C"/>
    <property type="match status" value="1"/>
</dbReference>
<dbReference type="InterPro" id="IPR045851">
    <property type="entry name" value="AMP-bd_C_sf"/>
</dbReference>
<comment type="similarity">
    <text evidence="1">Belongs to the ATP-dependent AMP-binding enzyme family.</text>
</comment>
<dbReference type="Gene3D" id="1.10.12.10">
    <property type="entry name" value="Lyase 2-enoyl-coa Hydratase, Chain A, domain 2"/>
    <property type="match status" value="1"/>
</dbReference>
<dbReference type="InterPro" id="IPR020845">
    <property type="entry name" value="AMP-binding_CS"/>
</dbReference>
<dbReference type="InterPro" id="IPR007476">
    <property type="entry name" value="RdgC"/>
</dbReference>
<evidence type="ECO:0000259" key="6">
    <source>
        <dbReference type="Pfam" id="PF13193"/>
    </source>
</evidence>
<dbReference type="Proteomes" id="UP000095287">
    <property type="component" value="Unplaced"/>
</dbReference>